<sequence>MSKRRKSGTSPRHESPPPADSAGDSAAVVKVLPRRSFFVELLQRLFIAALCLGAGYGLWRMGRNIIRTGEYNYVLESGGRDARGEPRRNSPFTREIVHATGDWAREQAFGFMAAGATLAYWGSLVLLSSVGPFTNPLVWNPRHTAMLAVSLIGCIVAVVAFFPPWRIGTSMSCNAFYLVLAASIYLATIRDRSKLKEHSQKVFPALIMSAALVGSFSSGYAVGIIAGIFLCLLLAFHVVMLIPKVRAELMKQAAGQTSSARSVAYSSQ</sequence>
<keyword evidence="2" id="KW-0812">Transmembrane</keyword>
<keyword evidence="2" id="KW-0472">Membrane</keyword>
<keyword evidence="2" id="KW-1133">Transmembrane helix</keyword>
<feature type="transmembrane region" description="Helical" evidence="2">
    <location>
        <begin position="224"/>
        <end position="242"/>
    </location>
</feature>
<gene>
    <name evidence="3" type="ORF">BSF38_03923</name>
</gene>
<feature type="transmembrane region" description="Helical" evidence="2">
    <location>
        <begin position="169"/>
        <end position="189"/>
    </location>
</feature>
<dbReference type="Proteomes" id="UP000186309">
    <property type="component" value="Chromosome"/>
</dbReference>
<keyword evidence="4" id="KW-1185">Reference proteome</keyword>
<accession>A0A1U7CTW7</accession>
<dbReference type="EMBL" id="CP019082">
    <property type="protein sequence ID" value="APW62384.1"/>
    <property type="molecule type" value="Genomic_DNA"/>
</dbReference>
<reference evidence="4" key="1">
    <citation type="submission" date="2016-12" db="EMBL/GenBank/DDBJ databases">
        <title>Comparative genomics of four Isosphaeraceae planctomycetes: a common pool of plasmids and glycoside hydrolase genes.</title>
        <authorList>
            <person name="Ivanova A."/>
        </authorList>
    </citation>
    <scope>NUCLEOTIDE SEQUENCE [LARGE SCALE GENOMIC DNA]</scope>
    <source>
        <strain evidence="4">PX4</strain>
    </source>
</reference>
<feature type="region of interest" description="Disordered" evidence="1">
    <location>
        <begin position="1"/>
        <end position="25"/>
    </location>
</feature>
<evidence type="ECO:0000313" key="3">
    <source>
        <dbReference type="EMBL" id="APW62384.1"/>
    </source>
</evidence>
<name>A0A1U7CTW7_9BACT</name>
<dbReference type="OrthoDB" id="267784at2"/>
<proteinExistence type="predicted"/>
<dbReference type="KEGG" id="pbor:BSF38_03923"/>
<feature type="transmembrane region" description="Helical" evidence="2">
    <location>
        <begin position="41"/>
        <end position="59"/>
    </location>
</feature>
<dbReference type="RefSeq" id="WP_076348447.1">
    <property type="nucleotide sequence ID" value="NZ_CP019082.1"/>
</dbReference>
<evidence type="ECO:0000313" key="4">
    <source>
        <dbReference type="Proteomes" id="UP000186309"/>
    </source>
</evidence>
<protein>
    <submittedName>
        <fullName evidence="3">Uncharacterized protein</fullName>
    </submittedName>
</protein>
<evidence type="ECO:0000256" key="2">
    <source>
        <dbReference type="SAM" id="Phobius"/>
    </source>
</evidence>
<feature type="transmembrane region" description="Helical" evidence="2">
    <location>
        <begin position="145"/>
        <end position="163"/>
    </location>
</feature>
<dbReference type="AlphaFoldDB" id="A0A1U7CTW7"/>
<feature type="transmembrane region" description="Helical" evidence="2">
    <location>
        <begin position="108"/>
        <end position="133"/>
    </location>
</feature>
<evidence type="ECO:0000256" key="1">
    <source>
        <dbReference type="SAM" id="MobiDB-lite"/>
    </source>
</evidence>
<organism evidence="3 4">
    <name type="scientific">Paludisphaera borealis</name>
    <dbReference type="NCBI Taxonomy" id="1387353"/>
    <lineage>
        <taxon>Bacteria</taxon>
        <taxon>Pseudomonadati</taxon>
        <taxon>Planctomycetota</taxon>
        <taxon>Planctomycetia</taxon>
        <taxon>Isosphaerales</taxon>
        <taxon>Isosphaeraceae</taxon>
        <taxon>Paludisphaera</taxon>
    </lineage>
</organism>